<name>A0A0U4WL15_9BACL</name>
<evidence type="ECO:0000256" key="8">
    <source>
        <dbReference type="ARBA" id="ARBA00022692"/>
    </source>
</evidence>
<sequence length="456" mass="49946">MKQTHSTQERLRQFVILLLPILVTQLGIFSMSFFDTVMSGHASANDLAGVAIGVNLWMPLFTGINGVLLAITPIVAHLLGGGRKENVASTVMQGVYLSIVIAVLVIIAGMFAVTPLLDAMKLEPVVHDIARRYLIGLSFGILPLLVYTVLRSFMDALGQARITMLITLVSLPINVVLNYVLIYGKFGFPRMGGVGTGYATAVTQWVIFLLALYVVRRLPQFATYEVGKRLYRVSVSAWVEQLKLGLPIGFAIFFEVSIFSAVTLLMSRFGTVAIAAHQVAINFASFLYMVPMSIASALTIVVGFEVGAKRYRDARSYSRLGLAFAVGMAFVCALGIWLFNRQVAALYTKDTAVFMLAQQFLMYAIFFQLSDALATPIQGVLRGYKDVTVPSVIAFAAYWVIGLPLGYGLANYTDLQAFGYWVGLIVGLTCGASCFLLRLRFIQQREATRIASNENV</sequence>
<dbReference type="GO" id="GO:0015297">
    <property type="term" value="F:antiporter activity"/>
    <property type="evidence" value="ECO:0007669"/>
    <property type="project" value="UniProtKB-KW"/>
</dbReference>
<proteinExistence type="inferred from homology"/>
<keyword evidence="10" id="KW-0406">Ion transport</keyword>
<keyword evidence="8" id="KW-0812">Transmembrane</keyword>
<dbReference type="InterPro" id="IPR048279">
    <property type="entry name" value="MdtK-like"/>
</dbReference>
<evidence type="ECO:0000256" key="7">
    <source>
        <dbReference type="ARBA" id="ARBA00022475"/>
    </source>
</evidence>
<evidence type="ECO:0000256" key="1">
    <source>
        <dbReference type="ARBA" id="ARBA00003408"/>
    </source>
</evidence>
<keyword evidence="7" id="KW-1003">Cell membrane</keyword>
<evidence type="ECO:0000256" key="6">
    <source>
        <dbReference type="ARBA" id="ARBA00022449"/>
    </source>
</evidence>
<keyword evidence="6" id="KW-0050">Antiport</keyword>
<evidence type="ECO:0000256" key="4">
    <source>
        <dbReference type="ARBA" id="ARBA00020268"/>
    </source>
</evidence>
<comment type="subcellular location">
    <subcellularLocation>
        <location evidence="2">Cell membrane</location>
        <topology evidence="2">Multi-pass membrane protein</topology>
    </subcellularLocation>
</comment>
<dbReference type="InterPro" id="IPR050222">
    <property type="entry name" value="MATE_MdtK"/>
</dbReference>
<evidence type="ECO:0000256" key="10">
    <source>
        <dbReference type="ARBA" id="ARBA00023065"/>
    </source>
</evidence>
<gene>
    <name evidence="13" type="primary">mdtK</name>
    <name evidence="13" type="ORF">CB4_03325</name>
</gene>
<comment type="function">
    <text evidence="1">Multidrug efflux pump.</text>
</comment>
<keyword evidence="9" id="KW-1133">Transmembrane helix</keyword>
<accession>A0A0U4WL15</accession>
<dbReference type="InterPro" id="IPR002528">
    <property type="entry name" value="MATE_fam"/>
</dbReference>
<evidence type="ECO:0000313" key="14">
    <source>
        <dbReference type="Proteomes" id="UP000217696"/>
    </source>
</evidence>
<dbReference type="PANTHER" id="PTHR43298">
    <property type="entry name" value="MULTIDRUG RESISTANCE PROTEIN NORM-RELATED"/>
    <property type="match status" value="1"/>
</dbReference>
<evidence type="ECO:0000256" key="3">
    <source>
        <dbReference type="ARBA" id="ARBA00010199"/>
    </source>
</evidence>
<evidence type="ECO:0000256" key="2">
    <source>
        <dbReference type="ARBA" id="ARBA00004651"/>
    </source>
</evidence>
<dbReference type="RefSeq" id="WP_096466851.1">
    <property type="nucleotide sequence ID" value="NZ_AP017312.1"/>
</dbReference>
<dbReference type="Pfam" id="PF01554">
    <property type="entry name" value="MatE"/>
    <property type="match status" value="2"/>
</dbReference>
<dbReference type="PIRSF" id="PIRSF006603">
    <property type="entry name" value="DinF"/>
    <property type="match status" value="1"/>
</dbReference>
<dbReference type="PANTHER" id="PTHR43298:SF2">
    <property type="entry name" value="FMN_FAD EXPORTER YEEO-RELATED"/>
    <property type="match status" value="1"/>
</dbReference>
<dbReference type="KEGG" id="asoc:CB4_03325"/>
<dbReference type="NCBIfam" id="TIGR00797">
    <property type="entry name" value="matE"/>
    <property type="match status" value="1"/>
</dbReference>
<dbReference type="GO" id="GO:0042910">
    <property type="term" value="F:xenobiotic transmembrane transporter activity"/>
    <property type="evidence" value="ECO:0007669"/>
    <property type="project" value="InterPro"/>
</dbReference>
<dbReference type="Proteomes" id="UP000217696">
    <property type="component" value="Chromosome"/>
</dbReference>
<dbReference type="GO" id="GO:0006811">
    <property type="term" value="P:monoatomic ion transport"/>
    <property type="evidence" value="ECO:0007669"/>
    <property type="project" value="UniProtKB-KW"/>
</dbReference>
<evidence type="ECO:0000256" key="11">
    <source>
        <dbReference type="ARBA" id="ARBA00023136"/>
    </source>
</evidence>
<keyword evidence="5" id="KW-0813">Transport</keyword>
<dbReference type="EMBL" id="AP017312">
    <property type="protein sequence ID" value="BAU29147.1"/>
    <property type="molecule type" value="Genomic_DNA"/>
</dbReference>
<evidence type="ECO:0000313" key="13">
    <source>
        <dbReference type="EMBL" id="BAU29147.1"/>
    </source>
</evidence>
<evidence type="ECO:0000256" key="5">
    <source>
        <dbReference type="ARBA" id="ARBA00022448"/>
    </source>
</evidence>
<reference evidence="13 14" key="1">
    <citation type="submission" date="2015-12" db="EMBL/GenBank/DDBJ databases">
        <title>Genome sequence of Aneurinibacillus soli.</title>
        <authorList>
            <person name="Lee J.S."/>
            <person name="Lee K.C."/>
            <person name="Kim K.K."/>
            <person name="Lee B.W."/>
        </authorList>
    </citation>
    <scope>NUCLEOTIDE SEQUENCE [LARGE SCALE GENOMIC DNA]</scope>
    <source>
        <strain evidence="13 14">CB4</strain>
    </source>
</reference>
<evidence type="ECO:0000256" key="12">
    <source>
        <dbReference type="ARBA" id="ARBA00031636"/>
    </source>
</evidence>
<organism evidence="13 14">
    <name type="scientific">Aneurinibacillus soli</name>
    <dbReference type="NCBI Taxonomy" id="1500254"/>
    <lineage>
        <taxon>Bacteria</taxon>
        <taxon>Bacillati</taxon>
        <taxon>Bacillota</taxon>
        <taxon>Bacilli</taxon>
        <taxon>Bacillales</taxon>
        <taxon>Paenibacillaceae</taxon>
        <taxon>Aneurinibacillus group</taxon>
        <taxon>Aneurinibacillus</taxon>
    </lineage>
</organism>
<dbReference type="OrthoDB" id="9780160at2"/>
<keyword evidence="14" id="KW-1185">Reference proteome</keyword>
<evidence type="ECO:0000256" key="9">
    <source>
        <dbReference type="ARBA" id="ARBA00022989"/>
    </source>
</evidence>
<dbReference type="GO" id="GO:0005886">
    <property type="term" value="C:plasma membrane"/>
    <property type="evidence" value="ECO:0007669"/>
    <property type="project" value="UniProtKB-SubCell"/>
</dbReference>
<keyword evidence="11" id="KW-0472">Membrane</keyword>
<dbReference type="CDD" id="cd13131">
    <property type="entry name" value="MATE_NorM_like"/>
    <property type="match status" value="1"/>
</dbReference>
<comment type="similarity">
    <text evidence="3">Belongs to the multi antimicrobial extrusion (MATE) (TC 2.A.66.1) family.</text>
</comment>
<protein>
    <recommendedName>
        <fullName evidence="4">Probable multidrug resistance protein NorM</fullName>
    </recommendedName>
    <alternativeName>
        <fullName evidence="12">Multidrug-efflux transporter</fullName>
    </alternativeName>
</protein>
<dbReference type="AlphaFoldDB" id="A0A0U4WL15"/>